<gene>
    <name evidence="1" type="ORF">KP509_03G072900</name>
</gene>
<keyword evidence="2" id="KW-1185">Reference proteome</keyword>
<name>A0A8T2V531_CERRI</name>
<proteinExistence type="predicted"/>
<dbReference type="OrthoDB" id="10442964at2759"/>
<evidence type="ECO:0000313" key="1">
    <source>
        <dbReference type="EMBL" id="KAH7442138.1"/>
    </source>
</evidence>
<accession>A0A8T2V531</accession>
<dbReference type="EMBL" id="CM035408">
    <property type="protein sequence ID" value="KAH7442138.1"/>
    <property type="molecule type" value="Genomic_DNA"/>
</dbReference>
<sequence length="379" mass="41936">MAGLTLMHRAGCAWPLKPFLGSSSALLNAFGLCRIEAVPGKLQSFSTKTTIHDEIEQQGSKCKVQPCRQRQPIFDMISLKSAARGFSQSRRPRRSRSSPETKKINVVQIAGGCQCSDAKDTVYSVRLRGERDLRYMLNASGFSCLVPAEQDGSSKTWKVSGIGTRCFSDLRENAFYMTMCALRKCTAETTNVSRPPCSYHPPAQPLPSDQLASIRGTLKQIQGELRNRAFGEEGELTEALLRIFCEKQGFPNMVSKPELRIIENEEVDAVLVSPRAVTIGFHCNRLCKKEAVAALRRVSRWSELAGKGSHSHSFLLGKDLYVVLSGNLLPSKEVRQLISYCKKNRLLVLLRNGLNLSPHNSLLPPQQIAPIKESGATCK</sequence>
<evidence type="ECO:0000313" key="2">
    <source>
        <dbReference type="Proteomes" id="UP000825935"/>
    </source>
</evidence>
<protein>
    <submittedName>
        <fullName evidence="1">Uncharacterized protein</fullName>
    </submittedName>
</protein>
<reference evidence="1" key="1">
    <citation type="submission" date="2021-08" db="EMBL/GenBank/DDBJ databases">
        <title>WGS assembly of Ceratopteris richardii.</title>
        <authorList>
            <person name="Marchant D.B."/>
            <person name="Chen G."/>
            <person name="Jenkins J."/>
            <person name="Shu S."/>
            <person name="Leebens-Mack J."/>
            <person name="Grimwood J."/>
            <person name="Schmutz J."/>
            <person name="Soltis P."/>
            <person name="Soltis D."/>
            <person name="Chen Z.-H."/>
        </authorList>
    </citation>
    <scope>NUCLEOTIDE SEQUENCE</scope>
    <source>
        <strain evidence="1">Whitten #5841</strain>
        <tissue evidence="1">Leaf</tissue>
    </source>
</reference>
<dbReference type="AlphaFoldDB" id="A0A8T2V531"/>
<dbReference type="Proteomes" id="UP000825935">
    <property type="component" value="Chromosome 3"/>
</dbReference>
<comment type="caution">
    <text evidence="1">The sequence shown here is derived from an EMBL/GenBank/DDBJ whole genome shotgun (WGS) entry which is preliminary data.</text>
</comment>
<organism evidence="1 2">
    <name type="scientific">Ceratopteris richardii</name>
    <name type="common">Triangle waterfern</name>
    <dbReference type="NCBI Taxonomy" id="49495"/>
    <lineage>
        <taxon>Eukaryota</taxon>
        <taxon>Viridiplantae</taxon>
        <taxon>Streptophyta</taxon>
        <taxon>Embryophyta</taxon>
        <taxon>Tracheophyta</taxon>
        <taxon>Polypodiopsida</taxon>
        <taxon>Polypodiidae</taxon>
        <taxon>Polypodiales</taxon>
        <taxon>Pteridineae</taxon>
        <taxon>Pteridaceae</taxon>
        <taxon>Parkerioideae</taxon>
        <taxon>Ceratopteris</taxon>
    </lineage>
</organism>